<dbReference type="FunFam" id="3.90.550.10:FF:000003">
    <property type="entry name" value="2-C-methyl-D-erythritol 4-phosphate cytidylyltransferase"/>
    <property type="match status" value="1"/>
</dbReference>
<dbReference type="EC" id="2.7.7.60" evidence="14"/>
<dbReference type="OrthoDB" id="9804336at2"/>
<feature type="site" description="Positions MEP for the nucleophilic attack" evidence="14">
    <location>
        <position position="210"/>
    </location>
</feature>
<feature type="binding site" evidence="14">
    <location>
        <position position="241"/>
    </location>
    <ligand>
        <name>a divalent metal cation</name>
        <dbReference type="ChEBI" id="CHEBI:60240"/>
    </ligand>
</feature>
<feature type="binding site" evidence="14">
    <location>
        <begin position="241"/>
        <end position="243"/>
    </location>
    <ligand>
        <name>4-CDP-2-C-methyl-D-erythritol 2-phosphate</name>
        <dbReference type="ChEBI" id="CHEBI:57919"/>
    </ligand>
</feature>
<evidence type="ECO:0000256" key="9">
    <source>
        <dbReference type="ARBA" id="ARBA00022695"/>
    </source>
</evidence>
<dbReference type="GO" id="GO:0016114">
    <property type="term" value="P:terpenoid biosynthetic process"/>
    <property type="evidence" value="ECO:0007669"/>
    <property type="project" value="InterPro"/>
</dbReference>
<sequence length="391" mass="41699">MIKTVALVVAAGRGQRFGGDLPKQYAPLAGHTVLYHTVSRLLAHPAIDAVKCVIHSDDIDLYGQAVEGLDLLDPVFGGATRQDSVRLGLQSLTEQNPELVLIHDAARPFVGTALIDGVIHALASHKGALPAVAVADTLKRGQDGEIVETVARHGLYRAQTPQGFHFKDILAAHNEFSRVQNAPEITDDAQLFELAELRVVLTPGDEDNFKITTQEDMMRAHNQLSAHEAAVYEFRTGQGFDVHRFGPGTAVTLCGVGVAHSQGLEGHSDADVALHALTDALLGAIGAGDIGQHFPPTEAKWKGAASHLFVAHARDLIHERGGEIVNVDITLICEAPKIGPHREAMVAKIADILNLAPDRVSVKATTTEGLGFTGRREGIGAQALATVRTLR</sequence>
<dbReference type="HAMAP" id="MF_00108">
    <property type="entry name" value="IspD"/>
    <property type="match status" value="1"/>
</dbReference>
<keyword evidence="13 14" id="KW-0511">Multifunctional enzyme</keyword>
<feature type="site" description="Transition state stabilizer" evidence="14">
    <location>
        <position position="267"/>
    </location>
</feature>
<dbReference type="GO" id="GO:0046872">
    <property type="term" value="F:metal ion binding"/>
    <property type="evidence" value="ECO:0007669"/>
    <property type="project" value="UniProtKB-KW"/>
</dbReference>
<comment type="similarity">
    <text evidence="14">In the N-terminal section; belongs to the IspD/TarI cytidylyltransferase family. IspD subfamily.</text>
</comment>
<dbReference type="Proteomes" id="UP000095347">
    <property type="component" value="Unassembled WGS sequence"/>
</dbReference>
<dbReference type="CDD" id="cd02516">
    <property type="entry name" value="CDP-ME_synthetase"/>
    <property type="match status" value="1"/>
</dbReference>
<comment type="caution">
    <text evidence="16">The sequence shown here is derived from an EMBL/GenBank/DDBJ whole genome shotgun (WGS) entry which is preliminary data.</text>
</comment>
<feature type="site" description="Transition state stabilizer" evidence="14">
    <location>
        <position position="366"/>
    </location>
</feature>
<dbReference type="STRING" id="28181.BEN30_00600"/>
<dbReference type="RefSeq" id="WP_069959129.1">
    <property type="nucleotide sequence ID" value="NZ_MCGG01000067.1"/>
</dbReference>
<keyword evidence="17" id="KW-1185">Reference proteome</keyword>
<evidence type="ECO:0000313" key="16">
    <source>
        <dbReference type="EMBL" id="OEJ64627.1"/>
    </source>
</evidence>
<organism evidence="16 17">
    <name type="scientific">Magnetovibrio blakemorei</name>
    <dbReference type="NCBI Taxonomy" id="28181"/>
    <lineage>
        <taxon>Bacteria</taxon>
        <taxon>Pseudomonadati</taxon>
        <taxon>Pseudomonadota</taxon>
        <taxon>Alphaproteobacteria</taxon>
        <taxon>Rhodospirillales</taxon>
        <taxon>Magnetovibrionaceae</taxon>
        <taxon>Magnetovibrio</taxon>
    </lineage>
</organism>
<dbReference type="Pfam" id="PF01128">
    <property type="entry name" value="IspD"/>
    <property type="match status" value="1"/>
</dbReference>
<dbReference type="InterPro" id="IPR003526">
    <property type="entry name" value="MECDP_synthase"/>
</dbReference>
<gene>
    <name evidence="14 16" type="primary">ispDF</name>
    <name evidence="16" type="ORF">BEN30_00600</name>
</gene>
<evidence type="ECO:0000256" key="1">
    <source>
        <dbReference type="ARBA" id="ARBA00000200"/>
    </source>
</evidence>
<feature type="region of interest" description="2-C-methyl-D-erythritol 2,4-cyclodiphosphate synthase" evidence="14">
    <location>
        <begin position="235"/>
        <end position="391"/>
    </location>
</feature>
<keyword evidence="8 14" id="KW-0808">Transferase</keyword>
<dbReference type="EMBL" id="MCGG01000067">
    <property type="protein sequence ID" value="OEJ64627.1"/>
    <property type="molecule type" value="Genomic_DNA"/>
</dbReference>
<comment type="similarity">
    <text evidence="14">In the C-terminal section; belongs to the IspF family.</text>
</comment>
<feature type="site" description="Positions MEP for the nucleophilic attack" evidence="14">
    <location>
        <position position="152"/>
    </location>
</feature>
<dbReference type="InterPro" id="IPR018294">
    <property type="entry name" value="ISPD_synthase_CS"/>
</dbReference>
<dbReference type="Gene3D" id="3.90.550.10">
    <property type="entry name" value="Spore Coat Polysaccharide Biosynthesis Protein SpsA, Chain A"/>
    <property type="match status" value="1"/>
</dbReference>
<dbReference type="NCBIfam" id="TIGR00151">
    <property type="entry name" value="ispF"/>
    <property type="match status" value="1"/>
</dbReference>
<dbReference type="InterPro" id="IPR026596">
    <property type="entry name" value="IspD/F"/>
</dbReference>
<feature type="binding site" evidence="14">
    <location>
        <begin position="267"/>
        <end position="268"/>
    </location>
    <ligand>
        <name>4-CDP-2-C-methyl-D-erythritol 2-phosphate</name>
        <dbReference type="ChEBI" id="CHEBI:57919"/>
    </ligand>
</feature>
<dbReference type="SUPFAM" id="SSF53448">
    <property type="entry name" value="Nucleotide-diphospho-sugar transferases"/>
    <property type="match status" value="1"/>
</dbReference>
<feature type="binding site" evidence="14">
    <location>
        <begin position="289"/>
        <end position="291"/>
    </location>
    <ligand>
        <name>4-CDP-2-C-methyl-D-erythritol 2-phosphate</name>
        <dbReference type="ChEBI" id="CHEBI:57919"/>
    </ligand>
</feature>
<feature type="binding site" evidence="14">
    <location>
        <begin position="365"/>
        <end position="368"/>
    </location>
    <ligand>
        <name>4-CDP-2-C-methyl-D-erythritol 2-phosphate</name>
        <dbReference type="ChEBI" id="CHEBI:57919"/>
    </ligand>
</feature>
<dbReference type="SUPFAM" id="SSF69765">
    <property type="entry name" value="IpsF-like"/>
    <property type="match status" value="1"/>
</dbReference>
<feature type="site" description="Transition state stabilizer" evidence="14">
    <location>
        <position position="23"/>
    </location>
</feature>
<evidence type="ECO:0000259" key="15">
    <source>
        <dbReference type="Pfam" id="PF02542"/>
    </source>
</evidence>
<dbReference type="PROSITE" id="PS01350">
    <property type="entry name" value="ISPF"/>
    <property type="match status" value="1"/>
</dbReference>
<dbReference type="NCBIfam" id="NF006899">
    <property type="entry name" value="PRK09382.1"/>
    <property type="match status" value="1"/>
</dbReference>
<evidence type="ECO:0000256" key="13">
    <source>
        <dbReference type="ARBA" id="ARBA00023268"/>
    </source>
</evidence>
<comment type="cofactor">
    <cofactor evidence="3 14">
        <name>a divalent metal cation</name>
        <dbReference type="ChEBI" id="CHEBI:60240"/>
    </cofactor>
</comment>
<name>A0A1E5Q4B6_9PROT</name>
<dbReference type="HAMAP" id="MF_00107">
    <property type="entry name" value="IspF"/>
    <property type="match status" value="1"/>
</dbReference>
<evidence type="ECO:0000256" key="11">
    <source>
        <dbReference type="ARBA" id="ARBA00023229"/>
    </source>
</evidence>
<evidence type="ECO:0000256" key="4">
    <source>
        <dbReference type="ARBA" id="ARBA00004709"/>
    </source>
</evidence>
<feature type="binding site" evidence="14">
    <location>
        <position position="275"/>
    </location>
    <ligand>
        <name>a divalent metal cation</name>
        <dbReference type="ChEBI" id="CHEBI:60240"/>
    </ligand>
</feature>
<comment type="similarity">
    <text evidence="7">Belongs to the IspD/TarI cytidylyltransferase family. IspD subfamily.</text>
</comment>
<dbReference type="PROSITE" id="PS01295">
    <property type="entry name" value="ISPD"/>
    <property type="match status" value="1"/>
</dbReference>
<evidence type="ECO:0000256" key="7">
    <source>
        <dbReference type="ARBA" id="ARBA00009789"/>
    </source>
</evidence>
<comment type="catalytic activity">
    <reaction evidence="1 14">
        <text>4-CDP-2-C-methyl-D-erythritol 2-phosphate = 2-C-methyl-D-erythritol 2,4-cyclic diphosphate + CMP</text>
        <dbReference type="Rhea" id="RHEA:23864"/>
        <dbReference type="ChEBI" id="CHEBI:57919"/>
        <dbReference type="ChEBI" id="CHEBI:58483"/>
        <dbReference type="ChEBI" id="CHEBI:60377"/>
        <dbReference type="EC" id="4.6.1.12"/>
    </reaction>
</comment>
<comment type="catalytic activity">
    <reaction evidence="2 14">
        <text>2-C-methyl-D-erythritol 4-phosphate + CTP + H(+) = 4-CDP-2-C-methyl-D-erythritol + diphosphate</text>
        <dbReference type="Rhea" id="RHEA:13429"/>
        <dbReference type="ChEBI" id="CHEBI:15378"/>
        <dbReference type="ChEBI" id="CHEBI:33019"/>
        <dbReference type="ChEBI" id="CHEBI:37563"/>
        <dbReference type="ChEBI" id="CHEBI:57823"/>
        <dbReference type="ChEBI" id="CHEBI:58262"/>
        <dbReference type="EC" id="2.7.7.60"/>
    </reaction>
</comment>
<comment type="function">
    <text evidence="14">Bifunctional enzyme that catalyzes the formation of 4-diphosphocytidyl-2-C-methyl-D-erythritol from CTP and 2-C-methyl-D-erythritol 4-phosphate (MEP) (IspD), and catalyzes the conversion of 4-diphosphocytidyl-2-C-methyl-D-erythritol 2-phosphate (CDP-ME2P) to 2-C-methyl-D-erythritol 2,4-cyclodiphosphate (ME-CPP) with a corresponding release of cytidine 5-monophosphate (CMP) (IspF).</text>
</comment>
<comment type="pathway">
    <text evidence="4 14">Isoprenoid biosynthesis; isopentenyl diphosphate biosynthesis via DXP pathway; isopentenyl diphosphate from 1-deoxy-D-xylulose 5-phosphate: step 4/6.</text>
</comment>
<evidence type="ECO:0000256" key="12">
    <source>
        <dbReference type="ARBA" id="ARBA00023239"/>
    </source>
</evidence>
<dbReference type="GO" id="GO:0019288">
    <property type="term" value="P:isopentenyl diphosphate biosynthetic process, methylerythritol 4-phosphate pathway"/>
    <property type="evidence" value="ECO:0007669"/>
    <property type="project" value="UniProtKB-UniRule"/>
</dbReference>
<feature type="binding site" evidence="14">
    <location>
        <position position="375"/>
    </location>
    <ligand>
        <name>4-CDP-2-C-methyl-D-erythritol 2-phosphate</name>
        <dbReference type="ChEBI" id="CHEBI:57919"/>
    </ligand>
</feature>
<feature type="binding site" evidence="14">
    <location>
        <position position="372"/>
    </location>
    <ligand>
        <name>4-CDP-2-C-methyl-D-erythritol 2-phosphate</name>
        <dbReference type="ChEBI" id="CHEBI:57919"/>
    </ligand>
</feature>
<dbReference type="AlphaFoldDB" id="A0A1E5Q4B6"/>
<dbReference type="UniPathway" id="UPA00056">
    <property type="reaction ID" value="UER00093"/>
</dbReference>
<feature type="binding site" evidence="14">
    <location>
        <position position="243"/>
    </location>
    <ligand>
        <name>a divalent metal cation</name>
        <dbReference type="ChEBI" id="CHEBI:60240"/>
    </ligand>
</feature>
<dbReference type="EC" id="4.6.1.12" evidence="14"/>
<dbReference type="Gene3D" id="3.30.1330.50">
    <property type="entry name" value="2-C-methyl-D-erythritol 2,4-cyclodiphosphate synthase"/>
    <property type="match status" value="1"/>
</dbReference>
<dbReference type="GO" id="GO:0050518">
    <property type="term" value="F:2-C-methyl-D-erythritol 4-phosphate cytidylyltransferase activity"/>
    <property type="evidence" value="ECO:0007669"/>
    <property type="project" value="UniProtKB-UniRule"/>
</dbReference>
<dbReference type="InterPro" id="IPR034683">
    <property type="entry name" value="IspD/TarI"/>
</dbReference>
<reference evidence="17" key="1">
    <citation type="submission" date="2016-07" db="EMBL/GenBank/DDBJ databases">
        <authorList>
            <person name="Florea S."/>
            <person name="Webb J.S."/>
            <person name="Jaromczyk J."/>
            <person name="Schardl C.L."/>
        </authorList>
    </citation>
    <scope>NUCLEOTIDE SEQUENCE [LARGE SCALE GENOMIC DNA]</scope>
    <source>
        <strain evidence="17">MV-1</strain>
    </source>
</reference>
<evidence type="ECO:0000256" key="5">
    <source>
        <dbReference type="ARBA" id="ARBA00004787"/>
    </source>
</evidence>
<dbReference type="CDD" id="cd00554">
    <property type="entry name" value="MECDP_synthase"/>
    <property type="match status" value="1"/>
</dbReference>
<keyword evidence="9 14" id="KW-0548">Nucleotidyltransferase</keyword>
<comment type="similarity">
    <text evidence="6">Belongs to the IspF family.</text>
</comment>
<evidence type="ECO:0000256" key="14">
    <source>
        <dbReference type="HAMAP-Rule" id="MF_01520"/>
    </source>
</evidence>
<protein>
    <recommendedName>
        <fullName evidence="14">Bifunctional enzyme IspD/IspF</fullName>
    </recommendedName>
    <domain>
        <recommendedName>
            <fullName evidence="14">2-C-methyl-D-erythritol 4-phosphate cytidylyltransferase</fullName>
            <ecNumber evidence="14">2.7.7.60</ecNumber>
        </recommendedName>
        <alternativeName>
            <fullName evidence="14">4-diphosphocytidyl-2C-methyl-D-erythritol synthase</fullName>
        </alternativeName>
        <alternativeName>
            <fullName evidence="14">MEP cytidylyltransferase</fullName>
            <shortName evidence="14">MCT</shortName>
        </alternativeName>
    </domain>
    <domain>
        <recommendedName>
            <fullName evidence="14">2-C-methyl-D-erythritol 2,4-cyclodiphosphate synthase</fullName>
            <shortName evidence="14">MECDP-synthase</shortName>
            <shortName evidence="14">MECPP-synthase</shortName>
            <shortName evidence="14">MECPS</shortName>
            <ecNumber evidence="14">4.6.1.12</ecNumber>
        </recommendedName>
    </domain>
</protein>
<dbReference type="NCBIfam" id="TIGR00453">
    <property type="entry name" value="ispD"/>
    <property type="match status" value="1"/>
</dbReference>
<evidence type="ECO:0000256" key="2">
    <source>
        <dbReference type="ARBA" id="ARBA00001282"/>
    </source>
</evidence>
<comment type="caution">
    <text evidence="14">Lacks conserved residue(s) required for the propagation of feature annotation.</text>
</comment>
<dbReference type="PANTHER" id="PTHR43181">
    <property type="entry name" value="2-C-METHYL-D-ERYTHRITOL 2,4-CYCLODIPHOSPHATE SYNTHASE, CHLOROPLASTIC"/>
    <property type="match status" value="1"/>
</dbReference>
<dbReference type="InterPro" id="IPR001228">
    <property type="entry name" value="IspD"/>
</dbReference>
<feature type="domain" description="2-C-methyl-D-erythritol 2,4-cyclodiphosphate synthase" evidence="15">
    <location>
        <begin position="234"/>
        <end position="387"/>
    </location>
</feature>
<accession>A0A1E5Q4B6</accession>
<dbReference type="InterPro" id="IPR029044">
    <property type="entry name" value="Nucleotide-diphossugar_trans"/>
</dbReference>
<comment type="pathway">
    <text evidence="5 14">Isoprenoid biosynthesis; isopentenyl diphosphate biosynthesis via DXP pathway; isopentenyl diphosphate from 1-deoxy-D-xylulose 5-phosphate: step 2/6.</text>
</comment>
<evidence type="ECO:0000256" key="10">
    <source>
        <dbReference type="ARBA" id="ARBA00022723"/>
    </source>
</evidence>
<keyword evidence="11 14" id="KW-0414">Isoprene biosynthesis</keyword>
<feature type="site" description="Transition state stabilizer" evidence="14">
    <location>
        <position position="16"/>
    </location>
</feature>
<dbReference type="InterPro" id="IPR020555">
    <property type="entry name" value="MECDP_synthase_CS"/>
</dbReference>
<evidence type="ECO:0000256" key="6">
    <source>
        <dbReference type="ARBA" id="ARBA00008480"/>
    </source>
</evidence>
<evidence type="ECO:0000256" key="8">
    <source>
        <dbReference type="ARBA" id="ARBA00022679"/>
    </source>
</evidence>
<dbReference type="GO" id="GO:0008685">
    <property type="term" value="F:2-C-methyl-D-erythritol 2,4-cyclodiphosphate synthase activity"/>
    <property type="evidence" value="ECO:0007669"/>
    <property type="project" value="UniProtKB-UniRule"/>
</dbReference>
<dbReference type="HAMAP" id="MF_01520">
    <property type="entry name" value="IspDF"/>
    <property type="match status" value="1"/>
</dbReference>
<proteinExistence type="inferred from homology"/>
<dbReference type="Pfam" id="PF02542">
    <property type="entry name" value="YgbB"/>
    <property type="match status" value="1"/>
</dbReference>
<dbReference type="InterPro" id="IPR036571">
    <property type="entry name" value="MECDP_synthase_sf"/>
</dbReference>
<evidence type="ECO:0000256" key="3">
    <source>
        <dbReference type="ARBA" id="ARBA00001968"/>
    </source>
</evidence>
<keyword evidence="12 14" id="KW-0456">Lyase</keyword>
<keyword evidence="10 14" id="KW-0479">Metal-binding</keyword>
<feature type="region of interest" description="2-C-methyl-D-erythritol 4-phosphate cytidylyltransferase" evidence="14">
    <location>
        <begin position="1"/>
        <end position="234"/>
    </location>
</feature>
<evidence type="ECO:0000313" key="17">
    <source>
        <dbReference type="Proteomes" id="UP000095347"/>
    </source>
</evidence>
<dbReference type="PANTHER" id="PTHR43181:SF1">
    <property type="entry name" value="2-C-METHYL-D-ERYTHRITOL 2,4-CYCLODIPHOSPHATE SYNTHASE, CHLOROPLASTIC"/>
    <property type="match status" value="1"/>
</dbReference>